<reference evidence="8" key="1">
    <citation type="journal article" date="2014" name="Proc. Natl. Acad. Sci. U.S.A.">
        <title>Extensive sampling of basidiomycete genomes demonstrates inadequacy of the white-rot/brown-rot paradigm for wood decay fungi.</title>
        <authorList>
            <person name="Riley R."/>
            <person name="Salamov A.A."/>
            <person name="Brown D.W."/>
            <person name="Nagy L.G."/>
            <person name="Floudas D."/>
            <person name="Held B.W."/>
            <person name="Levasseur A."/>
            <person name="Lombard V."/>
            <person name="Morin E."/>
            <person name="Otillar R."/>
            <person name="Lindquist E.A."/>
            <person name="Sun H."/>
            <person name="LaButti K.M."/>
            <person name="Schmutz J."/>
            <person name="Jabbour D."/>
            <person name="Luo H."/>
            <person name="Baker S.E."/>
            <person name="Pisabarro A.G."/>
            <person name="Walton J.D."/>
            <person name="Blanchette R.A."/>
            <person name="Henrissat B."/>
            <person name="Martin F."/>
            <person name="Cullen D."/>
            <person name="Hibbett D.S."/>
            <person name="Grigoriev I.V."/>
        </authorList>
    </citation>
    <scope>NUCLEOTIDE SEQUENCE [LARGE SCALE GENOMIC DNA]</scope>
    <source>
        <strain evidence="8">MUCL 33604</strain>
    </source>
</reference>
<dbReference type="GO" id="GO:0036396">
    <property type="term" value="C:RNA N6-methyladenosine methyltransferase complex"/>
    <property type="evidence" value="ECO:0007669"/>
    <property type="project" value="TreeGrafter"/>
</dbReference>
<evidence type="ECO:0000313" key="8">
    <source>
        <dbReference type="Proteomes" id="UP000027265"/>
    </source>
</evidence>
<dbReference type="HOGENOM" id="CLU_008184_0_0_1"/>
<dbReference type="PANTHER" id="PTHR23185">
    <property type="entry name" value="PROTEIN VIRILIZER HOMOLOG"/>
    <property type="match status" value="1"/>
</dbReference>
<keyword evidence="3" id="KW-0507">mRNA processing</keyword>
<dbReference type="InterPro" id="IPR031801">
    <property type="entry name" value="VIR_N"/>
</dbReference>
<evidence type="ECO:0000256" key="3">
    <source>
        <dbReference type="ARBA" id="ARBA00022664"/>
    </source>
</evidence>
<keyword evidence="8" id="KW-1185">Reference proteome</keyword>
<evidence type="ECO:0000256" key="1">
    <source>
        <dbReference type="ARBA" id="ARBA00004123"/>
    </source>
</evidence>
<dbReference type="OrthoDB" id="2011702at2759"/>
<dbReference type="Proteomes" id="UP000027265">
    <property type="component" value="Unassembled WGS sequence"/>
</dbReference>
<dbReference type="InterPro" id="IPR026736">
    <property type="entry name" value="Virilizer"/>
</dbReference>
<protein>
    <recommendedName>
        <fullName evidence="6">Virilizer N-terminal domain-containing protein</fullName>
    </recommendedName>
</protein>
<dbReference type="InParanoid" id="A0A067QE92"/>
<proteinExistence type="inferred from homology"/>
<evidence type="ECO:0000256" key="5">
    <source>
        <dbReference type="ARBA" id="ARBA00023242"/>
    </source>
</evidence>
<accession>A0A067QE92</accession>
<evidence type="ECO:0000256" key="4">
    <source>
        <dbReference type="ARBA" id="ARBA00023187"/>
    </source>
</evidence>
<dbReference type="EMBL" id="KL197709">
    <property type="protein sequence ID" value="KDQ64455.1"/>
    <property type="molecule type" value="Genomic_DNA"/>
</dbReference>
<comment type="similarity">
    <text evidence="2">Belongs to the vir family.</text>
</comment>
<evidence type="ECO:0000259" key="6">
    <source>
        <dbReference type="Pfam" id="PF15912"/>
    </source>
</evidence>
<comment type="subcellular location">
    <subcellularLocation>
        <location evidence="1">Nucleus</location>
    </subcellularLocation>
</comment>
<evidence type="ECO:0000256" key="2">
    <source>
        <dbReference type="ARBA" id="ARBA00008371"/>
    </source>
</evidence>
<dbReference type="AlphaFoldDB" id="A0A067QE92"/>
<evidence type="ECO:0000313" key="7">
    <source>
        <dbReference type="EMBL" id="KDQ64455.1"/>
    </source>
</evidence>
<feature type="domain" description="Virilizer N-terminal" evidence="6">
    <location>
        <begin position="10"/>
        <end position="193"/>
    </location>
</feature>
<gene>
    <name evidence="7" type="ORF">JAAARDRAFT_145190</name>
</gene>
<dbReference type="STRING" id="933084.A0A067QE92"/>
<dbReference type="Pfam" id="PF15912">
    <property type="entry name" value="VIR_N"/>
    <property type="match status" value="1"/>
</dbReference>
<dbReference type="GO" id="GO:0003723">
    <property type="term" value="F:RNA binding"/>
    <property type="evidence" value="ECO:0007669"/>
    <property type="project" value="TreeGrafter"/>
</dbReference>
<keyword evidence="4" id="KW-0508">mRNA splicing</keyword>
<name>A0A067QE92_9AGAM</name>
<keyword evidence="5" id="KW-0539">Nucleus</keyword>
<sequence>MLLHWCTLEPAGSSNVAAIRFSAAVRVQSIRIFPSGAQPFELSPDITARTEPDTFFLDIFFHAQQVRQPGSKQQQKPTNALAPTALAYAGGQMDFNVDMGQEYATRLMIVKGNFSSVSLAIYGEVAAESSVASSYEPKPTPIIEPSPLSRVLDPSNSTNPTHLAQQLLDMIPDAPPLPLVIRLMFCLKPSNDDWDRPDFPYIYADLDEDSMDLDLETAFRLTARPVSDDVSQETLQRFAGSVEAAMGPHNDSQSYLIAGILSHAASQHPDMAKLLMGRLDLSEVFDPNTMDEGTLLRLVGASSNADIARHLDNPWFLDLLNAIQVNSGATDREVRAVVRKVMTRVRGWQILEDALSNSQGDFNETANFLKEIGTDEQSFGIWLESFVTHQDLVTKLSENPVIPNSPPQPPLLFQNRQRVGSVSHAEFILFLRAYIGVACVLAVFAWADSLPNKRCRERALGIMRLWQSVDGYREILNHLLLLRQMAFRLECNLDNDPPTHSGISAEHILSNLSQIPQSILSPDLIKCILSLRQPLSYITEDERTLLRSLAILADDGLPAAMEELVRFSSKDAPMDERGLRSLRVALAVVERDLDGGNDGDGPREWRALQALWDESSHGLVLHLADPLAAVTAEIKGYFALKPPPPTAVPLLSQLFDAAHELLRLLVKLIPVYPLPGRPMRALVSSVADLFVCTDAADALYSQSSPSCVAAQASRQICIDTVRTLVTVRNSQPEGGRHGAEVVLQALLKHALERDDSKDWAHHLLQVFSLIDHLLPIAATPEDTIWIRQVIPGVLPELAKFFRVLDRENKVHLIRRLAALDQGEIGIGEWLLLEELKHLSQTLKILESESIIGEQYAMMGRHEVALSLRLLSDLAADSSSTASAWYTAAISTNPEIALILADSLVSMWDKQFSHPSLVHFVQTLAATSPTGLDPMLLFGVTLTLIRFTDVSSSNIHLILRCLRTLKGLPGEYLKRSRFQLALGEFLLVAESQDFASESAEAIIPVLQWLLIEDLAIIRGASAHSVQGVCDSLRSVTSSDKHGVINSFQSNVSIVDDAPFSPPIPLPENLELSIEDLTDLLHPEIKTPSTPPQKPISYADDVFGLVTVSPHTALLRSPAVTGLTKTYANNDFRQLRQTPSARQNTSRLPSMHVDQFEFNTISPTLIPVGLPLLAPNPVAADLFHGLSPAFNTQ</sequence>
<dbReference type="PANTHER" id="PTHR23185:SF0">
    <property type="entry name" value="PROTEIN VIRILIZER HOMOLOG"/>
    <property type="match status" value="1"/>
</dbReference>
<organism evidence="7 8">
    <name type="scientific">Jaapia argillacea MUCL 33604</name>
    <dbReference type="NCBI Taxonomy" id="933084"/>
    <lineage>
        <taxon>Eukaryota</taxon>
        <taxon>Fungi</taxon>
        <taxon>Dikarya</taxon>
        <taxon>Basidiomycota</taxon>
        <taxon>Agaricomycotina</taxon>
        <taxon>Agaricomycetes</taxon>
        <taxon>Agaricomycetidae</taxon>
        <taxon>Jaapiales</taxon>
        <taxon>Jaapiaceae</taxon>
        <taxon>Jaapia</taxon>
    </lineage>
</organism>